<dbReference type="Gene3D" id="3.30.420.10">
    <property type="entry name" value="Ribonuclease H-like superfamily/Ribonuclease H"/>
    <property type="match status" value="1"/>
</dbReference>
<keyword evidence="3" id="KW-1185">Reference proteome</keyword>
<protein>
    <recommendedName>
        <fullName evidence="1">DUF5641 domain-containing protein</fullName>
    </recommendedName>
</protein>
<dbReference type="Proteomes" id="UP001249851">
    <property type="component" value="Unassembled WGS sequence"/>
</dbReference>
<reference evidence="2" key="2">
    <citation type="journal article" date="2023" name="Science">
        <title>Genomic signatures of disease resistance in endangered staghorn corals.</title>
        <authorList>
            <person name="Vollmer S.V."/>
            <person name="Selwyn J.D."/>
            <person name="Despard B.A."/>
            <person name="Roesel C.L."/>
        </authorList>
    </citation>
    <scope>NUCLEOTIDE SEQUENCE</scope>
    <source>
        <strain evidence="2">K2</strain>
    </source>
</reference>
<dbReference type="InterPro" id="IPR043502">
    <property type="entry name" value="DNA/RNA_pol_sf"/>
</dbReference>
<sequence length="1120" mass="127991">MFNLDFSEVNSKEHPLSQEERRFMENAKQGIRLCPDGHYEMPLPLKNAEVVLPSNRELALRRLIPLKKRFSSCRSYQDQYTAFLDSMFKNGYAEKVSTPDPTDGSKINSRVWYIPHHGVFHPKKPSKIRVVFDCSAVFKKESLNKHLLQGPDLTNNLCGVLWRFRLESVAFMCHIEAMFYQVRVTKDCRDMLRFLWWENGDTSRQPQEYRMTVHLFGAASSPACSNYALKTTADDNENELGSAPAEFLRKDFYVDDGLKSVPSVGEAINLIKGVKEMCKRGGFNLHKFTSNKKEVIAGVPVEDRAEEIKLLDLNNDRLPMEHALGVQWCVESDCFRFCITHSDRPCTRRGILSTVSSIYDPLGFLAPFLLEGKKIIQELCQEKADWDDPVPDHMRHRWDNWKAELAHLEEFSIARCYKPEGFGNVVSVQLHHFSDASVKGYGQCSYLRLELAAAVVSVRVSEQLRRELSLGEIEETFWTDSQVVLGYIANESRKFHIFVANRVQEIQEKTSVNQWRYVDTKANPADEASRGLHAGNLKESKWIKGPTFLWKEESEWPKCRVNETIPLSSDDPEVKKTSSCATSTEEMKASPVGLVDYFSDWCIAKRAIAICLHYLNRLAIKAEAKRTEEAKTRGTSEDTEEIKLAGNTKLSVQELQMAEVKIVKLAQATSFREEIKVLKANSSPRDHTMQRKSELKLSSALAKLDPFVDPDGILRVGGRLRQARLSCDVKFPAILPKESHVTNLVVKHFHEKVRHQGRGLTLNEIRSNGFWIVGGSSIVWSHLHKCVVCRKLRGTFQEQKMADLSEDRLEPAPPFTNCGVDYFGSWLIKQGRKEVKRYGVLFTCMASRAILLEVSNTLETDSFINTLRRSDQGTNFVGAKRELCEAINKLDQRKISSELLKNGCDWMVFKMNVPSASHMGGAWERQIRSVRNVLSTLLENNATQLDDESLITLMCEAEAVVNSRPLTLDPLTDPDSLSPLTPNHLLTMKSKIVMSPPGIFQDADKYSRKRWRRVQHLADEFWCRWKKEFLQCLQTRSKWCQARKNLQIEDIVIIKDDNLPRNQWELARVIEVLKSKDGHVRSVKLVTADSTLDNKGKTTKHARVVERRVHKLVLLVRGDD</sequence>
<organism evidence="2 3">
    <name type="scientific">Acropora cervicornis</name>
    <name type="common">Staghorn coral</name>
    <dbReference type="NCBI Taxonomy" id="6130"/>
    <lineage>
        <taxon>Eukaryota</taxon>
        <taxon>Metazoa</taxon>
        <taxon>Cnidaria</taxon>
        <taxon>Anthozoa</taxon>
        <taxon>Hexacorallia</taxon>
        <taxon>Scleractinia</taxon>
        <taxon>Astrocoeniina</taxon>
        <taxon>Acroporidae</taxon>
        <taxon>Acropora</taxon>
    </lineage>
</organism>
<dbReference type="CDD" id="cd01644">
    <property type="entry name" value="RT_pepA17"/>
    <property type="match status" value="1"/>
</dbReference>
<dbReference type="Pfam" id="PF05380">
    <property type="entry name" value="Peptidase_A17"/>
    <property type="match status" value="1"/>
</dbReference>
<evidence type="ECO:0000313" key="3">
    <source>
        <dbReference type="Proteomes" id="UP001249851"/>
    </source>
</evidence>
<dbReference type="GO" id="GO:0003676">
    <property type="term" value="F:nucleic acid binding"/>
    <property type="evidence" value="ECO:0007669"/>
    <property type="project" value="InterPro"/>
</dbReference>
<accession>A0AAD9PW93</accession>
<dbReference type="PANTHER" id="PTHR47331">
    <property type="entry name" value="PHD-TYPE DOMAIN-CONTAINING PROTEIN"/>
    <property type="match status" value="1"/>
</dbReference>
<dbReference type="GO" id="GO:0006259">
    <property type="term" value="P:DNA metabolic process"/>
    <property type="evidence" value="ECO:0007669"/>
    <property type="project" value="UniProtKB-ARBA"/>
</dbReference>
<dbReference type="EMBL" id="JARQWQ010000120">
    <property type="protein sequence ID" value="KAK2549805.1"/>
    <property type="molecule type" value="Genomic_DNA"/>
</dbReference>
<dbReference type="SUPFAM" id="SSF56672">
    <property type="entry name" value="DNA/RNA polymerases"/>
    <property type="match status" value="1"/>
</dbReference>
<feature type="domain" description="DUF5641" evidence="1">
    <location>
        <begin position="1009"/>
        <end position="1105"/>
    </location>
</feature>
<reference evidence="2" key="1">
    <citation type="journal article" date="2023" name="G3 (Bethesda)">
        <title>Whole genome assembly and annotation of the endangered Caribbean coral Acropora cervicornis.</title>
        <authorList>
            <person name="Selwyn J.D."/>
            <person name="Vollmer S.V."/>
        </authorList>
    </citation>
    <scope>NUCLEOTIDE SEQUENCE</scope>
    <source>
        <strain evidence="2">K2</strain>
    </source>
</reference>
<evidence type="ECO:0000259" key="1">
    <source>
        <dbReference type="Pfam" id="PF18701"/>
    </source>
</evidence>
<name>A0AAD9PW93_ACRCE</name>
<dbReference type="InterPro" id="IPR036397">
    <property type="entry name" value="RNaseH_sf"/>
</dbReference>
<evidence type="ECO:0000313" key="2">
    <source>
        <dbReference type="EMBL" id="KAK2549805.1"/>
    </source>
</evidence>
<dbReference type="PANTHER" id="PTHR47331:SF5">
    <property type="entry name" value="RIBONUCLEASE H"/>
    <property type="match status" value="1"/>
</dbReference>
<dbReference type="Pfam" id="PF18701">
    <property type="entry name" value="DUF5641"/>
    <property type="match status" value="1"/>
</dbReference>
<gene>
    <name evidence="2" type="ORF">P5673_029626</name>
</gene>
<comment type="caution">
    <text evidence="2">The sequence shown here is derived from an EMBL/GenBank/DDBJ whole genome shotgun (WGS) entry which is preliminary data.</text>
</comment>
<dbReference type="InterPro" id="IPR008042">
    <property type="entry name" value="Retrotrans_Pao"/>
</dbReference>
<proteinExistence type="predicted"/>
<dbReference type="AlphaFoldDB" id="A0AAD9PW93"/>
<dbReference type="InterPro" id="IPR040676">
    <property type="entry name" value="DUF5641"/>
</dbReference>